<dbReference type="InterPro" id="IPR006048">
    <property type="entry name" value="A-amylase/branching_C"/>
</dbReference>
<dbReference type="InterPro" id="IPR006407">
    <property type="entry name" value="GlgB"/>
</dbReference>
<evidence type="ECO:0000313" key="15">
    <source>
        <dbReference type="Proteomes" id="UP000284112"/>
    </source>
</evidence>
<sequence>MDFYGFYTGKIFDAYEFLGAHPDKDGTTFRTFAPAASRITVIGEFNDWQEWELNKTYDGNFWECYAKGAKPGMMYKYRIYRQDGNCIEHCDPYGFGMELRPAFASIIRDLSHYKFKDSKWMQKRSVCKDKPLNIYELHFGSFKKPSEKADDWYTYVEMIDILIPYLKENDYNYIEIMPLSEHPCDESWGYQNTGFFSPTARYGTAEELMKFIDACHKNDIGVIMDFVPVHFAVDHYALSDYDGTALYEYPHQDVGVSEWGSCNFMHSRGEVRSFLQSAANYWLSVYHVDGIRMDAISRIIYWQGEPARGVNNNAVDFIREMNRGLKTLHPTVMLSAEDSTSFEGVTKPADQGGLGFDYKWDMGWMNDTLDYFRTAPEYRSRDYHKLTFSMMYYYNDVFLLPLSHDEVVHGKATIAQKMHGEYEEKFPQARAFYMYMYAHPGKKLNFMGNEIGQLREWDEKREQDWDILKYPIHDAFHHFMQKLNHLYMTTPALSAKDYENAGFQWLDCHQEERCIYAFERTDGKDRIVAVFNFSDEDQKGYELPIKDAKELEVILASDDVAFGGGKKYTKKKVKVTDGKAVLDLSAYSAVYFLIHDAF</sequence>
<dbReference type="InterPro" id="IPR017853">
    <property type="entry name" value="GH"/>
</dbReference>
<dbReference type="SUPFAM" id="SSF51445">
    <property type="entry name" value="(Trans)glycosidases"/>
    <property type="match status" value="1"/>
</dbReference>
<comment type="catalytic activity">
    <reaction evidence="1">
        <text>Transfers a segment of a (1-&gt;4)-alpha-D-glucan chain to a primary hydroxy group in a similar glucan chain.</text>
        <dbReference type="EC" id="2.4.1.18"/>
    </reaction>
</comment>
<dbReference type="Gene3D" id="2.60.40.10">
    <property type="entry name" value="Immunoglobulins"/>
    <property type="match status" value="1"/>
</dbReference>
<dbReference type="NCBIfam" id="NF008967">
    <property type="entry name" value="PRK12313.1"/>
    <property type="match status" value="1"/>
</dbReference>
<comment type="pathway">
    <text evidence="3">Glycan biosynthesis; glycogen biosynthesis.</text>
</comment>
<evidence type="ECO:0000256" key="3">
    <source>
        <dbReference type="ARBA" id="ARBA00004964"/>
    </source>
</evidence>
<evidence type="ECO:0000256" key="1">
    <source>
        <dbReference type="ARBA" id="ARBA00000826"/>
    </source>
</evidence>
<dbReference type="RefSeq" id="WP_118309609.1">
    <property type="nucleotide sequence ID" value="NZ_QRHW01000011.1"/>
</dbReference>
<dbReference type="Gene3D" id="2.60.40.1180">
    <property type="entry name" value="Golgi alpha-mannosidase II"/>
    <property type="match status" value="1"/>
</dbReference>
<dbReference type="UniPathway" id="UPA00164"/>
<keyword evidence="6" id="KW-0321">Glycogen metabolism</keyword>
<comment type="caution">
    <text evidence="14">The sequence shown here is derived from an EMBL/GenBank/DDBJ whole genome shotgun (WGS) entry which is preliminary data.</text>
</comment>
<dbReference type="PANTHER" id="PTHR43651:SF3">
    <property type="entry name" value="1,4-ALPHA-GLUCAN-BRANCHING ENZYME"/>
    <property type="match status" value="1"/>
</dbReference>
<evidence type="ECO:0000256" key="11">
    <source>
        <dbReference type="NCBIfam" id="TIGR01515"/>
    </source>
</evidence>
<protein>
    <recommendedName>
        <fullName evidence="5 11">1,4-alpha-glucan branching enzyme</fullName>
        <ecNumber evidence="5 11">2.4.1.18</ecNumber>
    </recommendedName>
</protein>
<dbReference type="CDD" id="cd11322">
    <property type="entry name" value="AmyAc_Glg_BE"/>
    <property type="match status" value="1"/>
</dbReference>
<dbReference type="Pfam" id="PF02922">
    <property type="entry name" value="CBM_48"/>
    <property type="match status" value="1"/>
</dbReference>
<evidence type="ECO:0000256" key="4">
    <source>
        <dbReference type="ARBA" id="ARBA00009000"/>
    </source>
</evidence>
<dbReference type="SUPFAM" id="SSF81296">
    <property type="entry name" value="E set domains"/>
    <property type="match status" value="1"/>
</dbReference>
<dbReference type="InterPro" id="IPR013783">
    <property type="entry name" value="Ig-like_fold"/>
</dbReference>
<dbReference type="AlphaFoldDB" id="A0A414S1Z0"/>
<evidence type="ECO:0000256" key="5">
    <source>
        <dbReference type="ARBA" id="ARBA00012541"/>
    </source>
</evidence>
<dbReference type="GO" id="GO:0003844">
    <property type="term" value="F:1,4-alpha-glucan branching enzyme activity"/>
    <property type="evidence" value="ECO:0007669"/>
    <property type="project" value="UniProtKB-UniRule"/>
</dbReference>
<dbReference type="InterPro" id="IPR014756">
    <property type="entry name" value="Ig_E-set"/>
</dbReference>
<keyword evidence="9" id="KW-0320">Glycogen biosynthesis</keyword>
<feature type="domain" description="Glycosyl hydrolase family 13 catalytic" evidence="13">
    <location>
        <begin position="136"/>
        <end position="487"/>
    </location>
</feature>
<dbReference type="InterPro" id="IPR013780">
    <property type="entry name" value="Glyco_hydro_b"/>
</dbReference>
<dbReference type="GO" id="GO:0004553">
    <property type="term" value="F:hydrolase activity, hydrolyzing O-glycosyl compounds"/>
    <property type="evidence" value="ECO:0007669"/>
    <property type="project" value="InterPro"/>
</dbReference>
<evidence type="ECO:0000256" key="7">
    <source>
        <dbReference type="ARBA" id="ARBA00022676"/>
    </source>
</evidence>
<dbReference type="PIRSF" id="PIRSF000463">
    <property type="entry name" value="GlgB"/>
    <property type="match status" value="1"/>
</dbReference>
<name>A0A414S1Z0_9FIRM</name>
<dbReference type="NCBIfam" id="TIGR01515">
    <property type="entry name" value="branching_enzym"/>
    <property type="match status" value="1"/>
</dbReference>
<dbReference type="Pfam" id="PF02806">
    <property type="entry name" value="Alpha-amylase_C"/>
    <property type="match status" value="1"/>
</dbReference>
<dbReference type="GO" id="GO:0043169">
    <property type="term" value="F:cation binding"/>
    <property type="evidence" value="ECO:0007669"/>
    <property type="project" value="InterPro"/>
</dbReference>
<evidence type="ECO:0000256" key="10">
    <source>
        <dbReference type="ARBA" id="ARBA00023277"/>
    </source>
</evidence>
<comment type="function">
    <text evidence="2">Catalyzes the formation of the alpha-1,6-glucosidic linkages in glycogen by scission of a 1,4-alpha-linked oligosaccharide from growing alpha-1,4-glucan chains and the subsequent attachment of the oligosaccharide to the alpha-1,6 position.</text>
</comment>
<evidence type="ECO:0000256" key="6">
    <source>
        <dbReference type="ARBA" id="ARBA00022600"/>
    </source>
</evidence>
<proteinExistence type="inferred from homology"/>
<dbReference type="EC" id="2.4.1.18" evidence="5 11"/>
<feature type="active site" description="Nucleophile" evidence="12">
    <location>
        <position position="294"/>
    </location>
</feature>
<gene>
    <name evidence="14" type="ORF">DW641_07980</name>
</gene>
<organism evidence="14 15">
    <name type="scientific">Dorea longicatena</name>
    <dbReference type="NCBI Taxonomy" id="88431"/>
    <lineage>
        <taxon>Bacteria</taxon>
        <taxon>Bacillati</taxon>
        <taxon>Bacillota</taxon>
        <taxon>Clostridia</taxon>
        <taxon>Lachnospirales</taxon>
        <taxon>Lachnospiraceae</taxon>
        <taxon>Dorea</taxon>
    </lineage>
</organism>
<dbReference type="Pfam" id="PF00128">
    <property type="entry name" value="Alpha-amylase"/>
    <property type="match status" value="1"/>
</dbReference>
<dbReference type="GO" id="GO:0005829">
    <property type="term" value="C:cytosol"/>
    <property type="evidence" value="ECO:0007669"/>
    <property type="project" value="TreeGrafter"/>
</dbReference>
<comment type="similarity">
    <text evidence="4">Belongs to the glycosyl hydrolase 13 family. GlgB subfamily.</text>
</comment>
<dbReference type="InterPro" id="IPR037439">
    <property type="entry name" value="Branching_enzy"/>
</dbReference>
<dbReference type="PANTHER" id="PTHR43651">
    <property type="entry name" value="1,4-ALPHA-GLUCAN-BRANCHING ENZYME"/>
    <property type="match status" value="1"/>
</dbReference>
<dbReference type="SMART" id="SM00642">
    <property type="entry name" value="Aamy"/>
    <property type="match status" value="1"/>
</dbReference>
<dbReference type="InterPro" id="IPR044143">
    <property type="entry name" value="GlgB_N_E_set_prok"/>
</dbReference>
<keyword evidence="10" id="KW-0119">Carbohydrate metabolism</keyword>
<dbReference type="InterPro" id="IPR006047">
    <property type="entry name" value="GH13_cat_dom"/>
</dbReference>
<dbReference type="Gene3D" id="3.20.20.80">
    <property type="entry name" value="Glycosidases"/>
    <property type="match status" value="1"/>
</dbReference>
<dbReference type="SUPFAM" id="SSF51011">
    <property type="entry name" value="Glycosyl hydrolase domain"/>
    <property type="match status" value="1"/>
</dbReference>
<evidence type="ECO:0000259" key="13">
    <source>
        <dbReference type="SMART" id="SM00642"/>
    </source>
</evidence>
<evidence type="ECO:0000256" key="2">
    <source>
        <dbReference type="ARBA" id="ARBA00002953"/>
    </source>
</evidence>
<dbReference type="EMBL" id="QRHW01000011">
    <property type="protein sequence ID" value="RHG08847.1"/>
    <property type="molecule type" value="Genomic_DNA"/>
</dbReference>
<evidence type="ECO:0000256" key="12">
    <source>
        <dbReference type="PIRSR" id="PIRSR000463-1"/>
    </source>
</evidence>
<keyword evidence="8" id="KW-0808">Transferase</keyword>
<evidence type="ECO:0000313" key="14">
    <source>
        <dbReference type="EMBL" id="RHG08847.1"/>
    </source>
</evidence>
<evidence type="ECO:0000256" key="8">
    <source>
        <dbReference type="ARBA" id="ARBA00022679"/>
    </source>
</evidence>
<dbReference type="Proteomes" id="UP000284112">
    <property type="component" value="Unassembled WGS sequence"/>
</dbReference>
<dbReference type="InterPro" id="IPR004193">
    <property type="entry name" value="Glyco_hydro_13_N"/>
</dbReference>
<dbReference type="CDD" id="cd02855">
    <property type="entry name" value="E_set_GBE_prok_N"/>
    <property type="match status" value="1"/>
</dbReference>
<evidence type="ECO:0000256" key="9">
    <source>
        <dbReference type="ARBA" id="ARBA00023056"/>
    </source>
</evidence>
<feature type="active site" description="Proton donor" evidence="12">
    <location>
        <position position="337"/>
    </location>
</feature>
<keyword evidence="7" id="KW-0328">Glycosyltransferase</keyword>
<reference evidence="14 15" key="1">
    <citation type="submission" date="2018-08" db="EMBL/GenBank/DDBJ databases">
        <title>A genome reference for cultivated species of the human gut microbiota.</title>
        <authorList>
            <person name="Zou Y."/>
            <person name="Xue W."/>
            <person name="Luo G."/>
        </authorList>
    </citation>
    <scope>NUCLEOTIDE SEQUENCE [LARGE SCALE GENOMIC DNA]</scope>
    <source>
        <strain evidence="14 15">AM23-13</strain>
    </source>
</reference>
<accession>A0A414S1Z0</accession>
<dbReference type="GO" id="GO:0005978">
    <property type="term" value="P:glycogen biosynthetic process"/>
    <property type="evidence" value="ECO:0007669"/>
    <property type="project" value="UniProtKB-UniRule"/>
</dbReference>